<dbReference type="PROSITE" id="PS01031">
    <property type="entry name" value="SHSP"/>
    <property type="match status" value="1"/>
</dbReference>
<name>A0A0G1DSF4_9BACT</name>
<feature type="domain" description="CS" evidence="5">
    <location>
        <begin position="57"/>
        <end position="164"/>
    </location>
</feature>
<accession>A0A0G1DSF4</accession>
<dbReference type="CDD" id="cd06464">
    <property type="entry name" value="ACD_sHsps-like"/>
    <property type="match status" value="1"/>
</dbReference>
<reference evidence="6 7" key="1">
    <citation type="journal article" date="2015" name="Nature">
        <title>rRNA introns, odd ribosomes, and small enigmatic genomes across a large radiation of phyla.</title>
        <authorList>
            <person name="Brown C.T."/>
            <person name="Hug L.A."/>
            <person name="Thomas B.C."/>
            <person name="Sharon I."/>
            <person name="Castelle C.J."/>
            <person name="Singh A."/>
            <person name="Wilkins M.J."/>
            <person name="Williams K.H."/>
            <person name="Banfield J.F."/>
        </authorList>
    </citation>
    <scope>NUCLEOTIDE SEQUENCE [LARGE SCALE GENOMIC DNA]</scope>
</reference>
<comment type="caution">
    <text evidence="6">The sequence shown here is derived from an EMBL/GenBank/DDBJ whole genome shotgun (WGS) entry which is preliminary data.</text>
</comment>
<dbReference type="STRING" id="1618738.UV76_C0007G0049"/>
<dbReference type="AlphaFoldDB" id="A0A0G1DSF4"/>
<sequence>MENRKRSFFERLTGSISMEEEKDERPGSRKEYTIKGVKSEKGNGKNNSNWIEEENEEAELSIDVYQTPTDIIVQTMVAGVKPEDLELSISRDMITISGKREESRIVDENNYFAKELYWGKFSRTFSLPAEVEPEEVEATERHGLVTIKIKKVDKEKKNSTIRVRSI</sequence>
<feature type="domain" description="SHSP" evidence="4">
    <location>
        <begin position="53"/>
        <end position="166"/>
    </location>
</feature>
<dbReference type="Gene3D" id="2.60.40.790">
    <property type="match status" value="1"/>
</dbReference>
<evidence type="ECO:0000313" key="6">
    <source>
        <dbReference type="EMBL" id="KKT00841.1"/>
    </source>
</evidence>
<organism evidence="6 7">
    <name type="scientific">Candidatus Nomurabacteria bacterium GW2011_GWA2_43_15</name>
    <dbReference type="NCBI Taxonomy" id="1618738"/>
    <lineage>
        <taxon>Bacteria</taxon>
        <taxon>Candidatus Nomuraibacteriota</taxon>
    </lineage>
</organism>
<evidence type="ECO:0000259" key="5">
    <source>
        <dbReference type="PROSITE" id="PS51203"/>
    </source>
</evidence>
<dbReference type="InterPro" id="IPR007052">
    <property type="entry name" value="CS_dom"/>
</dbReference>
<proteinExistence type="inferred from homology"/>
<evidence type="ECO:0000259" key="4">
    <source>
        <dbReference type="PROSITE" id="PS01031"/>
    </source>
</evidence>
<dbReference type="Proteomes" id="UP000034646">
    <property type="component" value="Unassembled WGS sequence"/>
</dbReference>
<dbReference type="PANTHER" id="PTHR11527">
    <property type="entry name" value="HEAT-SHOCK PROTEIN 20 FAMILY MEMBER"/>
    <property type="match status" value="1"/>
</dbReference>
<dbReference type="Pfam" id="PF00011">
    <property type="entry name" value="HSP20"/>
    <property type="match status" value="1"/>
</dbReference>
<evidence type="ECO:0000256" key="1">
    <source>
        <dbReference type="PROSITE-ProRule" id="PRU00285"/>
    </source>
</evidence>
<dbReference type="InterPro" id="IPR031107">
    <property type="entry name" value="Small_HSP"/>
</dbReference>
<evidence type="ECO:0000256" key="3">
    <source>
        <dbReference type="SAM" id="MobiDB-lite"/>
    </source>
</evidence>
<feature type="region of interest" description="Disordered" evidence="3">
    <location>
        <begin position="1"/>
        <end position="48"/>
    </location>
</feature>
<dbReference type="SUPFAM" id="SSF49764">
    <property type="entry name" value="HSP20-like chaperones"/>
    <property type="match status" value="1"/>
</dbReference>
<evidence type="ECO:0000256" key="2">
    <source>
        <dbReference type="RuleBase" id="RU003616"/>
    </source>
</evidence>
<gene>
    <name evidence="6" type="ORF">UV76_C0007G0049</name>
</gene>
<dbReference type="EMBL" id="LCFS01000007">
    <property type="protein sequence ID" value="KKT00841.1"/>
    <property type="molecule type" value="Genomic_DNA"/>
</dbReference>
<comment type="similarity">
    <text evidence="1 2">Belongs to the small heat shock protein (HSP20) family.</text>
</comment>
<dbReference type="InterPro" id="IPR008978">
    <property type="entry name" value="HSP20-like_chaperone"/>
</dbReference>
<dbReference type="PROSITE" id="PS51203">
    <property type="entry name" value="CS"/>
    <property type="match status" value="1"/>
</dbReference>
<keyword evidence="6" id="KW-0346">Stress response</keyword>
<dbReference type="InterPro" id="IPR002068">
    <property type="entry name" value="A-crystallin/Hsp20_dom"/>
</dbReference>
<evidence type="ECO:0000313" key="7">
    <source>
        <dbReference type="Proteomes" id="UP000034646"/>
    </source>
</evidence>
<protein>
    <submittedName>
        <fullName evidence="6">Protein containing Heat shock protein Hsp20 protein</fullName>
    </submittedName>
</protein>
<feature type="compositionally biased region" description="Basic and acidic residues" evidence="3">
    <location>
        <begin position="23"/>
        <end position="43"/>
    </location>
</feature>